<comment type="caution">
    <text evidence="2">The sequence shown here is derived from an EMBL/GenBank/DDBJ whole genome shotgun (WGS) entry which is preliminary data.</text>
</comment>
<dbReference type="AlphaFoldDB" id="A0AAN9XV74"/>
<keyword evidence="3" id="KW-1185">Reference proteome</keyword>
<dbReference type="PANTHER" id="PTHR35120">
    <property type="entry name" value="HISTONE ACETYLTRANSFERASE KAT6B-LIKE"/>
    <property type="match status" value="1"/>
</dbReference>
<gene>
    <name evidence="2" type="ORF">VNO78_02513</name>
</gene>
<feature type="compositionally biased region" description="Acidic residues" evidence="1">
    <location>
        <begin position="126"/>
        <end position="147"/>
    </location>
</feature>
<feature type="region of interest" description="Disordered" evidence="1">
    <location>
        <begin position="126"/>
        <end position="161"/>
    </location>
</feature>
<evidence type="ECO:0000313" key="3">
    <source>
        <dbReference type="Proteomes" id="UP001386955"/>
    </source>
</evidence>
<accession>A0AAN9XV74</accession>
<proteinExistence type="predicted"/>
<dbReference type="EMBL" id="JAYMYS010000001">
    <property type="protein sequence ID" value="KAK7411108.1"/>
    <property type="molecule type" value="Genomic_DNA"/>
</dbReference>
<protein>
    <submittedName>
        <fullName evidence="2">Uncharacterized protein</fullName>
    </submittedName>
</protein>
<dbReference type="Proteomes" id="UP001386955">
    <property type="component" value="Unassembled WGS sequence"/>
</dbReference>
<dbReference type="PANTHER" id="PTHR35120:SF2">
    <property type="entry name" value="AMINOTRANSFERASE-LIKE PLANT MOBILE DOMAIN-CONTAINING PROTEIN"/>
    <property type="match status" value="1"/>
</dbReference>
<name>A0AAN9XV74_PSOTE</name>
<reference evidence="2 3" key="1">
    <citation type="submission" date="2024-01" db="EMBL/GenBank/DDBJ databases">
        <title>The genomes of 5 underutilized Papilionoideae crops provide insights into root nodulation and disease resistanc.</title>
        <authorList>
            <person name="Jiang F."/>
        </authorList>
    </citation>
    <scope>NUCLEOTIDE SEQUENCE [LARGE SCALE GENOMIC DNA]</scope>
    <source>
        <strain evidence="2">DUOXIRENSHENG_FW03</strain>
        <tissue evidence="2">Leaves</tissue>
    </source>
</reference>
<evidence type="ECO:0000256" key="1">
    <source>
        <dbReference type="SAM" id="MobiDB-lite"/>
    </source>
</evidence>
<feature type="compositionally biased region" description="Basic and acidic residues" evidence="1">
    <location>
        <begin position="152"/>
        <end position="161"/>
    </location>
</feature>
<evidence type="ECO:0000313" key="2">
    <source>
        <dbReference type="EMBL" id="KAK7411108.1"/>
    </source>
</evidence>
<organism evidence="2 3">
    <name type="scientific">Psophocarpus tetragonolobus</name>
    <name type="common">Winged bean</name>
    <name type="synonym">Dolichos tetragonolobus</name>
    <dbReference type="NCBI Taxonomy" id="3891"/>
    <lineage>
        <taxon>Eukaryota</taxon>
        <taxon>Viridiplantae</taxon>
        <taxon>Streptophyta</taxon>
        <taxon>Embryophyta</taxon>
        <taxon>Tracheophyta</taxon>
        <taxon>Spermatophyta</taxon>
        <taxon>Magnoliopsida</taxon>
        <taxon>eudicotyledons</taxon>
        <taxon>Gunneridae</taxon>
        <taxon>Pentapetalae</taxon>
        <taxon>rosids</taxon>
        <taxon>fabids</taxon>
        <taxon>Fabales</taxon>
        <taxon>Fabaceae</taxon>
        <taxon>Papilionoideae</taxon>
        <taxon>50 kb inversion clade</taxon>
        <taxon>NPAAA clade</taxon>
        <taxon>indigoferoid/millettioid clade</taxon>
        <taxon>Phaseoleae</taxon>
        <taxon>Psophocarpus</taxon>
    </lineage>
</organism>
<sequence length="161" mass="18353">MNKAALRSFIHLSPLAGMLRENSFDERSRTQVRDNLGIEGIIEDYKLGEITLEAKTFMESYQRVNWMIDPATAMMKSCQVNTWMVLHGDASIMPNDVLGWLNLIKEGNFEKVDWAVLLLEERVEVVEEENEGKEEEEDEGMEEEVDGSGDVKMGEADEVHV</sequence>